<dbReference type="EMBL" id="UZAM01016320">
    <property type="protein sequence ID" value="VDP42721.1"/>
    <property type="molecule type" value="Genomic_DNA"/>
</dbReference>
<evidence type="ECO:0000256" key="13">
    <source>
        <dbReference type="RuleBase" id="RU000679"/>
    </source>
</evidence>
<evidence type="ECO:0000313" key="14">
    <source>
        <dbReference type="EMBL" id="VDP42721.1"/>
    </source>
</evidence>
<keyword evidence="15" id="KW-1185">Reference proteome</keyword>
<dbReference type="Pfam" id="PF00858">
    <property type="entry name" value="ASC"/>
    <property type="match status" value="1"/>
</dbReference>
<dbReference type="PANTHER" id="PTHR11690:SF248">
    <property type="entry name" value="PICKPOCKET 17, ISOFORM A"/>
    <property type="match status" value="1"/>
</dbReference>
<keyword evidence="4 13" id="KW-0894">Sodium channel</keyword>
<evidence type="ECO:0000256" key="2">
    <source>
        <dbReference type="ARBA" id="ARBA00007193"/>
    </source>
</evidence>
<dbReference type="PRINTS" id="PR01078">
    <property type="entry name" value="AMINACHANNEL"/>
</dbReference>
<evidence type="ECO:0000256" key="11">
    <source>
        <dbReference type="ARBA" id="ARBA00023201"/>
    </source>
</evidence>
<evidence type="ECO:0000256" key="8">
    <source>
        <dbReference type="ARBA" id="ARBA00023065"/>
    </source>
</evidence>
<keyword evidence="5 13" id="KW-0812">Transmembrane</keyword>
<sequence length="457" mass="51661">MSFLVSQILNRFQLNVFDTQRGRAKRATRVRRDADKKPAKHKVIYKPVYARCLCSEQAAECVPFLTAPEVKETLCICYYDIYTRTAWPCYSEKNWRSEWCSHCNFDGYCSAAITDQYNLSHTPSEPCICNGFTSHCLATRNETFGSMWTNSLKPKEWYPYVTTPPPSEPPPITEPAAEVTEDPTYLEAMGFEGVTDDIAKAGIAQENTLFIMANLSDEVKTKLSYGKQEFIQQCSFNGRQCNVESYVDFKIHIDPVFGNCYKFNADVTHKRSTTRAGPMYGLSLVVYVDVDDYLPTTKAAGVRVAVHPQEEYPFPDTFGYNAPTGLQSSFGIRLKKIERLPQPYGDCIREGKTEDYIYRDYVYTLEGCYRSCFQHTLIEKCGCGDPRFPVPVGQQHCRVDDGFASNSLSELPSLIDLTRPSSLTLRFIGSCLQNATREVGGLHGHFTSHCVCQQPCT</sequence>
<dbReference type="InterPro" id="IPR020903">
    <property type="entry name" value="ENaC_CS"/>
</dbReference>
<keyword evidence="12 13" id="KW-0407">Ion channel</keyword>
<keyword evidence="3 13" id="KW-0813">Transport</keyword>
<evidence type="ECO:0000256" key="3">
    <source>
        <dbReference type="ARBA" id="ARBA00022448"/>
    </source>
</evidence>
<dbReference type="WBParaSite" id="SBAD_0001215001-mRNA-1">
    <property type="protein sequence ID" value="SBAD_0001215001-mRNA-1"/>
    <property type="gene ID" value="SBAD_0001215001"/>
</dbReference>
<protein>
    <submittedName>
        <fullName evidence="16">Amiloride-sensitive sodium channel</fullName>
    </submittedName>
</protein>
<keyword evidence="7" id="KW-0915">Sodium</keyword>
<dbReference type="Proteomes" id="UP000270296">
    <property type="component" value="Unassembled WGS sequence"/>
</dbReference>
<reference evidence="14 15" key="2">
    <citation type="submission" date="2018-11" db="EMBL/GenBank/DDBJ databases">
        <authorList>
            <consortium name="Pathogen Informatics"/>
        </authorList>
    </citation>
    <scope>NUCLEOTIDE SEQUENCE [LARGE SCALE GENOMIC DNA]</scope>
</reference>
<dbReference type="AlphaFoldDB" id="A0A183J7B0"/>
<proteinExistence type="inferred from homology"/>
<gene>
    <name evidence="14" type="ORF">SBAD_LOCUS11758</name>
</gene>
<dbReference type="Gene3D" id="2.60.470.10">
    <property type="entry name" value="Acid-sensing ion channels like domains"/>
    <property type="match status" value="1"/>
</dbReference>
<name>A0A183J7B0_9BILA</name>
<evidence type="ECO:0000256" key="9">
    <source>
        <dbReference type="ARBA" id="ARBA00023136"/>
    </source>
</evidence>
<comment type="similarity">
    <text evidence="2 13">Belongs to the amiloride-sensitive sodium channel (TC 1.A.6) family.</text>
</comment>
<evidence type="ECO:0000256" key="5">
    <source>
        <dbReference type="ARBA" id="ARBA00022692"/>
    </source>
</evidence>
<dbReference type="OrthoDB" id="5874059at2759"/>
<evidence type="ECO:0000256" key="10">
    <source>
        <dbReference type="ARBA" id="ARBA00023180"/>
    </source>
</evidence>
<organism evidence="16">
    <name type="scientific">Soboliphyme baturini</name>
    <dbReference type="NCBI Taxonomy" id="241478"/>
    <lineage>
        <taxon>Eukaryota</taxon>
        <taxon>Metazoa</taxon>
        <taxon>Ecdysozoa</taxon>
        <taxon>Nematoda</taxon>
        <taxon>Enoplea</taxon>
        <taxon>Dorylaimia</taxon>
        <taxon>Dioctophymatida</taxon>
        <taxon>Dioctophymatoidea</taxon>
        <taxon>Soboliphymatidae</taxon>
        <taxon>Soboliphyme</taxon>
    </lineage>
</organism>
<evidence type="ECO:0000313" key="16">
    <source>
        <dbReference type="WBParaSite" id="SBAD_0001215001-mRNA-1"/>
    </source>
</evidence>
<evidence type="ECO:0000256" key="7">
    <source>
        <dbReference type="ARBA" id="ARBA00023053"/>
    </source>
</evidence>
<keyword evidence="10" id="KW-0325">Glycoprotein</keyword>
<comment type="subcellular location">
    <subcellularLocation>
        <location evidence="1">Membrane</location>
        <topology evidence="1">Multi-pass membrane protein</topology>
    </subcellularLocation>
</comment>
<evidence type="ECO:0000256" key="1">
    <source>
        <dbReference type="ARBA" id="ARBA00004141"/>
    </source>
</evidence>
<dbReference type="InterPro" id="IPR001873">
    <property type="entry name" value="ENaC"/>
</dbReference>
<keyword evidence="9" id="KW-0472">Membrane</keyword>
<dbReference type="PROSITE" id="PS01206">
    <property type="entry name" value="ASC"/>
    <property type="match status" value="1"/>
</dbReference>
<keyword evidence="11 13" id="KW-0739">Sodium transport</keyword>
<dbReference type="GO" id="GO:0015280">
    <property type="term" value="F:ligand-gated sodium channel activity"/>
    <property type="evidence" value="ECO:0007669"/>
    <property type="project" value="TreeGrafter"/>
</dbReference>
<keyword evidence="6" id="KW-1133">Transmembrane helix</keyword>
<evidence type="ECO:0000256" key="12">
    <source>
        <dbReference type="ARBA" id="ARBA00023303"/>
    </source>
</evidence>
<accession>A0A183J7B0</accession>
<keyword evidence="8 13" id="KW-0406">Ion transport</keyword>
<evidence type="ECO:0000313" key="15">
    <source>
        <dbReference type="Proteomes" id="UP000270296"/>
    </source>
</evidence>
<reference evidence="16" key="1">
    <citation type="submission" date="2016-06" db="UniProtKB">
        <authorList>
            <consortium name="WormBaseParasite"/>
        </authorList>
    </citation>
    <scope>IDENTIFICATION</scope>
</reference>
<evidence type="ECO:0000256" key="4">
    <source>
        <dbReference type="ARBA" id="ARBA00022461"/>
    </source>
</evidence>
<evidence type="ECO:0000256" key="6">
    <source>
        <dbReference type="ARBA" id="ARBA00022989"/>
    </source>
</evidence>
<dbReference type="PANTHER" id="PTHR11690">
    <property type="entry name" value="AMILORIDE-SENSITIVE SODIUM CHANNEL-RELATED"/>
    <property type="match status" value="1"/>
</dbReference>
<dbReference type="GO" id="GO:0005886">
    <property type="term" value="C:plasma membrane"/>
    <property type="evidence" value="ECO:0007669"/>
    <property type="project" value="TreeGrafter"/>
</dbReference>